<keyword evidence="1" id="KW-1133">Transmembrane helix</keyword>
<sequence length="39" mass="4113">MRPPRKHSATARTIVLALIAAMLLLALGALVLVLLNPPP</sequence>
<protein>
    <submittedName>
        <fullName evidence="2">Unannotated protein</fullName>
    </submittedName>
</protein>
<evidence type="ECO:0000313" key="2">
    <source>
        <dbReference type="EMBL" id="CAB4948546.1"/>
    </source>
</evidence>
<name>A0A6J7JYU2_9ZZZZ</name>
<organism evidence="2">
    <name type="scientific">freshwater metagenome</name>
    <dbReference type="NCBI Taxonomy" id="449393"/>
    <lineage>
        <taxon>unclassified sequences</taxon>
        <taxon>metagenomes</taxon>
        <taxon>ecological metagenomes</taxon>
    </lineage>
</organism>
<accession>A0A6J7JYU2</accession>
<dbReference type="AlphaFoldDB" id="A0A6J7JYU2"/>
<gene>
    <name evidence="2" type="ORF">UFOPK3564_03365</name>
</gene>
<proteinExistence type="predicted"/>
<keyword evidence="1" id="KW-0812">Transmembrane</keyword>
<feature type="transmembrane region" description="Helical" evidence="1">
    <location>
        <begin position="12"/>
        <end position="35"/>
    </location>
</feature>
<dbReference type="EMBL" id="CAFBMK010000316">
    <property type="protein sequence ID" value="CAB4948546.1"/>
    <property type="molecule type" value="Genomic_DNA"/>
</dbReference>
<reference evidence="2" key="1">
    <citation type="submission" date="2020-05" db="EMBL/GenBank/DDBJ databases">
        <authorList>
            <person name="Chiriac C."/>
            <person name="Salcher M."/>
            <person name="Ghai R."/>
            <person name="Kavagutti S V."/>
        </authorList>
    </citation>
    <scope>NUCLEOTIDE SEQUENCE</scope>
</reference>
<evidence type="ECO:0000256" key="1">
    <source>
        <dbReference type="SAM" id="Phobius"/>
    </source>
</evidence>
<keyword evidence="1" id="KW-0472">Membrane</keyword>